<gene>
    <name evidence="2" type="ORF">CPHO_01195</name>
</gene>
<accession>A0A1L7D6G9</accession>
<keyword evidence="1" id="KW-0472">Membrane</keyword>
<keyword evidence="1" id="KW-0812">Transmembrane</keyword>
<name>A0A1L7D6G9_9CORY</name>
<evidence type="ECO:0000256" key="1">
    <source>
        <dbReference type="SAM" id="Phobius"/>
    </source>
</evidence>
<evidence type="ECO:0000313" key="3">
    <source>
        <dbReference type="Proteomes" id="UP000185491"/>
    </source>
</evidence>
<feature type="transmembrane region" description="Helical" evidence="1">
    <location>
        <begin position="20"/>
        <end position="43"/>
    </location>
</feature>
<evidence type="ECO:0000313" key="2">
    <source>
        <dbReference type="EMBL" id="APT93583.1"/>
    </source>
</evidence>
<keyword evidence="3" id="KW-1185">Reference proteome</keyword>
<proteinExistence type="predicted"/>
<evidence type="ECO:0008006" key="4">
    <source>
        <dbReference type="Google" id="ProtNLM"/>
    </source>
</evidence>
<dbReference type="STRING" id="161895.CPHO_01195"/>
<keyword evidence="1" id="KW-1133">Transmembrane helix</keyword>
<dbReference type="Proteomes" id="UP000185491">
    <property type="component" value="Chromosome"/>
</dbReference>
<dbReference type="KEGG" id="cpho:CPHO_01195"/>
<reference evidence="2 3" key="1">
    <citation type="submission" date="2014-08" db="EMBL/GenBank/DDBJ databases">
        <title>Complete genome sequence of Corynebacterium phocae M408/89/1(T)(=DSM 44612(T)), isolated from the common seal (Phoca vitulina).</title>
        <authorList>
            <person name="Ruckert C."/>
            <person name="Albersmeier A."/>
            <person name="Winkler A."/>
            <person name="Kalinowski J."/>
        </authorList>
    </citation>
    <scope>NUCLEOTIDE SEQUENCE [LARGE SCALE GENOMIC DNA]</scope>
    <source>
        <strain evidence="2 3">M408/89/1</strain>
    </source>
</reference>
<protein>
    <recommendedName>
        <fullName evidence="4">TadE-like protein</fullName>
    </recommendedName>
</protein>
<dbReference type="AlphaFoldDB" id="A0A1L7D6G9"/>
<sequence>MRGLARDDSGSVSVEAALALSTLVLVLMAMVAALVTLGAYISAVDTAGAAARAAAIGLDYSPPRGRVSQTAAGGLVTVTAHIPAPLGEISAQAIFPEES</sequence>
<organism evidence="2 3">
    <name type="scientific">Corynebacterium phocae</name>
    <dbReference type="NCBI Taxonomy" id="161895"/>
    <lineage>
        <taxon>Bacteria</taxon>
        <taxon>Bacillati</taxon>
        <taxon>Actinomycetota</taxon>
        <taxon>Actinomycetes</taxon>
        <taxon>Mycobacteriales</taxon>
        <taxon>Corynebacteriaceae</taxon>
        <taxon>Corynebacterium</taxon>
    </lineage>
</organism>
<dbReference type="EMBL" id="CP009249">
    <property type="protein sequence ID" value="APT93583.1"/>
    <property type="molecule type" value="Genomic_DNA"/>
</dbReference>